<name>A0A0G4J941_PLABS</name>
<dbReference type="AlphaFoldDB" id="A0A0G4J941"/>
<organism evidence="6 7">
    <name type="scientific">Plasmodiophora brassicae</name>
    <name type="common">Clubroot disease agent</name>
    <dbReference type="NCBI Taxonomy" id="37360"/>
    <lineage>
        <taxon>Eukaryota</taxon>
        <taxon>Sar</taxon>
        <taxon>Rhizaria</taxon>
        <taxon>Endomyxa</taxon>
        <taxon>Phytomyxea</taxon>
        <taxon>Plasmodiophorida</taxon>
        <taxon>Plasmodiophoridae</taxon>
        <taxon>Plasmodiophora</taxon>
    </lineage>
</organism>
<accession>A0A0G4J941</accession>
<keyword evidence="7" id="KW-1185">Reference proteome</keyword>
<evidence type="ECO:0000256" key="4">
    <source>
        <dbReference type="PROSITE-ProRule" id="PRU00228"/>
    </source>
</evidence>
<dbReference type="InterPro" id="IPR043145">
    <property type="entry name" value="Znf_ZZ_sf"/>
</dbReference>
<evidence type="ECO:0000256" key="2">
    <source>
        <dbReference type="ARBA" id="ARBA00022771"/>
    </source>
</evidence>
<evidence type="ECO:0000259" key="5">
    <source>
        <dbReference type="PROSITE" id="PS50135"/>
    </source>
</evidence>
<evidence type="ECO:0000256" key="1">
    <source>
        <dbReference type="ARBA" id="ARBA00022723"/>
    </source>
</evidence>
<dbReference type="Pfam" id="PF00569">
    <property type="entry name" value="ZZ"/>
    <property type="match status" value="1"/>
</dbReference>
<proteinExistence type="predicted"/>
<protein>
    <recommendedName>
        <fullName evidence="5">ZZ-type domain-containing protein</fullName>
    </recommendedName>
</protein>
<dbReference type="CDD" id="cd19809">
    <property type="entry name" value="Bbox1_TRIM45_C-X"/>
    <property type="match status" value="1"/>
</dbReference>
<gene>
    <name evidence="6" type="ORF">PBRA_009584</name>
</gene>
<dbReference type="Proteomes" id="UP000039324">
    <property type="component" value="Unassembled WGS sequence"/>
</dbReference>
<keyword evidence="1" id="KW-0479">Metal-binding</keyword>
<feature type="domain" description="ZZ-type" evidence="5">
    <location>
        <begin position="930"/>
        <end position="981"/>
    </location>
</feature>
<dbReference type="Gene3D" id="3.30.60.90">
    <property type="match status" value="1"/>
</dbReference>
<evidence type="ECO:0000313" key="7">
    <source>
        <dbReference type="Proteomes" id="UP000039324"/>
    </source>
</evidence>
<keyword evidence="3" id="KW-0862">Zinc</keyword>
<keyword evidence="2 4" id="KW-0863">Zinc-finger</keyword>
<evidence type="ECO:0000256" key="3">
    <source>
        <dbReference type="ARBA" id="ARBA00022833"/>
    </source>
</evidence>
<dbReference type="InterPro" id="IPR000433">
    <property type="entry name" value="Znf_ZZ"/>
</dbReference>
<dbReference type="SUPFAM" id="SSF57850">
    <property type="entry name" value="RING/U-box"/>
    <property type="match status" value="1"/>
</dbReference>
<evidence type="ECO:0000313" key="6">
    <source>
        <dbReference type="EMBL" id="CEP04004.1"/>
    </source>
</evidence>
<dbReference type="OrthoDB" id="2131550at2759"/>
<sequence>MQWFRDRHSDAVTGCYTIGADGSVRGMVAPSEEEAISSAQLAPGPGDDTTPPNGVVRANLNALALQCSASAGWSRAPPRPVIHPSAMSFDVTVSEDALRVTLTLDFTNPHPGESMSVRLRLARTRISSHDKSLLNLISTALHEWDETTQSWIDIPTSIAYTAQAQAVVDAVRQSGTNQTAGIATAAVDDDITVEIGPVAHKGRVTLRLSALNPVLYDMMGSRPDGSDLGTGRLLPFALFLPWAPVYDGSGNTLLSVSLRLPSSAELLPVSTHSRAYHHLKSQFPTNYCMLAASPISERGYRWACLPPQPTFLVAWLAIPNPKADRLLQTSVNDSLSTQCTILAPNNDLDRERVTVSVPGRLMRVRIHTPTSLSSRRSPALLLHLTMSDSSGSTGLVWSQTGTVRDCFNKMARTRIEKRLGAIKTLLNAGLIDGNDIWAELVIAFDHTLLGHRLVSFRVKDAPESLHQSSFTNDATRQALDSVNELFAWLSGLRPNGGTDFVVPVRGAKQLARPLLAKAAGESLNLKTFIDFDTDGGHNGPVDAVLDDLEVVCRELQVCGGVVTGFGAWVSQDTASRVARVLGPCPALLSMQVDEPGLDRIFRIEFAAWVAALRRQPIDITVSGVQVLAAQAGNRLQFDKPDVVTDVNSVGAKIVGADVDQDLMLYVVSRLPDFEEVSRRIRVVINGNIDDRTNVRVADETLSGADLAYEWMSAMTDSKYVVWNGSVAVQRMRDRIEDDVSFAFNVPAPSGSTSYLGRAQTTIPHEPIDMEHAAPDPQPCLVRPPNPHLVPAVAQAHGFFGSPNPASLPIRNVPCAPSAPARPGCGSQTVGPVPVYFGSPAPSAAAPPVPPSSLFGGSSTRAASSASSAFSMGGPPPSFPGRWAPVRLESPISWADVVERSNGLCRTSKPTTTPSALDALHHSISRLQGVSVQFSCDVCRKDLGFSSTRYHCFDCDDFDECELCQGAHKRMHPLHRIHIVNPTSKPSDPVVDLILGMPSAAPGPPPPADRALMIHRANLLRLLQCMVTWWPLVRVQIGAGTFPETLDTTFIGKLEAVIQQPTDMALIDTAATVLDTIRRHITATPSAMVKE</sequence>
<dbReference type="PROSITE" id="PS50135">
    <property type="entry name" value="ZF_ZZ_2"/>
    <property type="match status" value="1"/>
</dbReference>
<dbReference type="EMBL" id="CDSF01000165">
    <property type="protein sequence ID" value="CEP04004.1"/>
    <property type="molecule type" value="Genomic_DNA"/>
</dbReference>
<reference evidence="6 7" key="1">
    <citation type="submission" date="2015-02" db="EMBL/GenBank/DDBJ databases">
        <authorList>
            <person name="Chooi Y.-H."/>
        </authorList>
    </citation>
    <scope>NUCLEOTIDE SEQUENCE [LARGE SCALE GENOMIC DNA]</scope>
    <source>
        <strain evidence="6">E3</strain>
    </source>
</reference>
<dbReference type="GO" id="GO:0008270">
    <property type="term" value="F:zinc ion binding"/>
    <property type="evidence" value="ECO:0007669"/>
    <property type="project" value="UniProtKB-KW"/>
</dbReference>